<proteinExistence type="predicted"/>
<dbReference type="AlphaFoldDB" id="A0A517DUZ6"/>
<name>A0A517DUZ6_9FIRM</name>
<protein>
    <submittedName>
        <fullName evidence="3">S-layer homology domain protein</fullName>
    </submittedName>
</protein>
<feature type="domain" description="SLH" evidence="2">
    <location>
        <begin position="37"/>
        <end position="100"/>
    </location>
</feature>
<evidence type="ECO:0000313" key="4">
    <source>
        <dbReference type="Proteomes" id="UP000320776"/>
    </source>
</evidence>
<dbReference type="KEGG" id="sted:SPTER_25530"/>
<accession>A0A517DUZ6</accession>
<reference evidence="3 4" key="1">
    <citation type="submission" date="2019-02" db="EMBL/GenBank/DDBJ databases">
        <title>Closed genome of Sporomusa termitida DSM 4440.</title>
        <authorList>
            <person name="Poehlein A."/>
            <person name="Daniel R."/>
        </authorList>
    </citation>
    <scope>NUCLEOTIDE SEQUENCE [LARGE SCALE GENOMIC DNA]</scope>
    <source>
        <strain evidence="3 4">DSM 4440</strain>
    </source>
</reference>
<feature type="signal peptide" evidence="1">
    <location>
        <begin position="1"/>
        <end position="25"/>
    </location>
</feature>
<dbReference type="InterPro" id="IPR051465">
    <property type="entry name" value="Cell_Envelope_Struct_Comp"/>
</dbReference>
<dbReference type="PROSITE" id="PS51272">
    <property type="entry name" value="SLH"/>
    <property type="match status" value="1"/>
</dbReference>
<gene>
    <name evidence="3" type="ORF">SPTER_25530</name>
</gene>
<evidence type="ECO:0000259" key="2">
    <source>
        <dbReference type="PROSITE" id="PS51272"/>
    </source>
</evidence>
<sequence length="494" mass="52365">MKKVGRLGKMPVIPLALLLSVPLFATPASSNPVYAAAPQSFSDVPADHWAYAAVTQLATAGIVDGYDDNSFRGDKTMSRYEFAIIVAKAMDKFDAADDANKQLIDKLSAEFAGELNRLGARVAKVETKTNTWVSGETRFRYLGNSPKAGGTKLHGSDSFDFRQRVKFQGTINDHISWIARAQATGKAGNYNNGADGSSASFDMFAVTAQNAIGLDKVRIGRFPYDSFSHGLFGKAIGVDGVRIDKNLGKLLFTGSVNNVRGNTSQGTGTGDSGDANTVTTAQFTGKAGAAVGWKAGYYWSDAPGTGNLKGTGNTNTGIFGTNDTAATIFTQSRGVSAGFDVKLGNTLLIGDYVATTLDNAVAGLPSNPKGWSLELTNATKAPPVFYGGKYLVDAKKVRDFGWSVSYRSIDAGAIPNGAGGFDAQAISYASDPYSTITKGTDNIKGLFVALQTTISKNVVWTIEGQDLKIKNRGLTNLSAADLGKTYMTKLEFFY</sequence>
<dbReference type="Proteomes" id="UP000320776">
    <property type="component" value="Chromosome"/>
</dbReference>
<organism evidence="3 4">
    <name type="scientific">Sporomusa termitida</name>
    <dbReference type="NCBI Taxonomy" id="2377"/>
    <lineage>
        <taxon>Bacteria</taxon>
        <taxon>Bacillati</taxon>
        <taxon>Bacillota</taxon>
        <taxon>Negativicutes</taxon>
        <taxon>Selenomonadales</taxon>
        <taxon>Sporomusaceae</taxon>
        <taxon>Sporomusa</taxon>
    </lineage>
</organism>
<dbReference type="PANTHER" id="PTHR43308:SF1">
    <property type="entry name" value="OUTER MEMBRANE PROTEIN ALPHA"/>
    <property type="match status" value="1"/>
</dbReference>
<dbReference type="RefSeq" id="WP_246105290.1">
    <property type="nucleotide sequence ID" value="NZ_CP036259.1"/>
</dbReference>
<dbReference type="InterPro" id="IPR001119">
    <property type="entry name" value="SLH_dom"/>
</dbReference>
<keyword evidence="1" id="KW-0732">Signal</keyword>
<feature type="chain" id="PRO_5039069816" evidence="1">
    <location>
        <begin position="26"/>
        <end position="494"/>
    </location>
</feature>
<dbReference type="Pfam" id="PF00395">
    <property type="entry name" value="SLH"/>
    <property type="match status" value="1"/>
</dbReference>
<evidence type="ECO:0000313" key="3">
    <source>
        <dbReference type="EMBL" id="QDR81179.1"/>
    </source>
</evidence>
<evidence type="ECO:0000256" key="1">
    <source>
        <dbReference type="SAM" id="SignalP"/>
    </source>
</evidence>
<keyword evidence="4" id="KW-1185">Reference proteome</keyword>
<dbReference type="EMBL" id="CP036259">
    <property type="protein sequence ID" value="QDR81179.1"/>
    <property type="molecule type" value="Genomic_DNA"/>
</dbReference>
<dbReference type="PANTHER" id="PTHR43308">
    <property type="entry name" value="OUTER MEMBRANE PROTEIN ALPHA-RELATED"/>
    <property type="match status" value="1"/>
</dbReference>